<protein>
    <submittedName>
        <fullName evidence="17">Enoyl-CoA hydratase</fullName>
        <ecNumber evidence="17">4.2.1.17</ecNumber>
    </submittedName>
</protein>
<evidence type="ECO:0000256" key="13">
    <source>
        <dbReference type="ARBA" id="ARBA00049556"/>
    </source>
</evidence>
<comment type="similarity">
    <text evidence="14">Belongs to the enoyl-CoA hydratase/isomerase family.</text>
</comment>
<dbReference type="InterPro" id="IPR029045">
    <property type="entry name" value="ClpP/crotonase-like_dom_sf"/>
</dbReference>
<organism evidence="17 18">
    <name type="scientific">Collimonas arenae</name>
    <dbReference type="NCBI Taxonomy" id="279058"/>
    <lineage>
        <taxon>Bacteria</taxon>
        <taxon>Pseudomonadati</taxon>
        <taxon>Pseudomonadota</taxon>
        <taxon>Betaproteobacteria</taxon>
        <taxon>Burkholderiales</taxon>
        <taxon>Oxalobacteraceae</taxon>
        <taxon>Collimonas</taxon>
    </lineage>
</organism>
<keyword evidence="8" id="KW-0443">Lipid metabolism</keyword>
<keyword evidence="5" id="KW-0442">Lipid degradation</keyword>
<dbReference type="Pfam" id="PF02737">
    <property type="entry name" value="3HCDH_N"/>
    <property type="match status" value="1"/>
</dbReference>
<comment type="pathway">
    <text evidence="2">Lipid metabolism; fatty acid beta-oxidation.</text>
</comment>
<dbReference type="CDD" id="cd06558">
    <property type="entry name" value="crotonase-like"/>
    <property type="match status" value="1"/>
</dbReference>
<evidence type="ECO:0000259" key="15">
    <source>
        <dbReference type="Pfam" id="PF00725"/>
    </source>
</evidence>
<comment type="catalytic activity">
    <reaction evidence="13">
        <text>a (3S)-3-hydroxyacyl-CoA + NAD(+) = a 3-oxoacyl-CoA + NADH + H(+)</text>
        <dbReference type="Rhea" id="RHEA:22432"/>
        <dbReference type="ChEBI" id="CHEBI:15378"/>
        <dbReference type="ChEBI" id="CHEBI:57318"/>
        <dbReference type="ChEBI" id="CHEBI:57540"/>
        <dbReference type="ChEBI" id="CHEBI:57945"/>
        <dbReference type="ChEBI" id="CHEBI:90726"/>
        <dbReference type="EC" id="1.1.1.35"/>
    </reaction>
</comment>
<keyword evidence="11 17" id="KW-0456">Lyase</keyword>
<evidence type="ECO:0000313" key="18">
    <source>
        <dbReference type="Proteomes" id="UP000030302"/>
    </source>
</evidence>
<feature type="domain" description="3-hydroxyacyl-CoA dehydrogenase C-terminal" evidence="15">
    <location>
        <begin position="475"/>
        <end position="568"/>
    </location>
</feature>
<proteinExistence type="inferred from homology"/>
<evidence type="ECO:0000256" key="14">
    <source>
        <dbReference type="RuleBase" id="RU003707"/>
    </source>
</evidence>
<evidence type="ECO:0000256" key="7">
    <source>
        <dbReference type="ARBA" id="ARBA00023027"/>
    </source>
</evidence>
<keyword evidence="4" id="KW-0276">Fatty acid metabolism</keyword>
<dbReference type="PROSITE" id="PS00166">
    <property type="entry name" value="ENOYL_COA_HYDRATASE"/>
    <property type="match status" value="1"/>
</dbReference>
<evidence type="ECO:0000256" key="10">
    <source>
        <dbReference type="ARBA" id="ARBA00023235"/>
    </source>
</evidence>
<evidence type="ECO:0000256" key="11">
    <source>
        <dbReference type="ARBA" id="ARBA00023239"/>
    </source>
</evidence>
<name>A0A0A1FHI4_9BURK</name>
<gene>
    <name evidence="17" type="ORF">LT85_3941</name>
</gene>
<evidence type="ECO:0000256" key="12">
    <source>
        <dbReference type="ARBA" id="ARBA00023268"/>
    </source>
</evidence>
<dbReference type="STRING" id="279058.LT85_3941"/>
<dbReference type="GO" id="GO:0016853">
    <property type="term" value="F:isomerase activity"/>
    <property type="evidence" value="ECO:0007669"/>
    <property type="project" value="UniProtKB-KW"/>
</dbReference>
<dbReference type="Gene3D" id="3.40.50.720">
    <property type="entry name" value="NAD(P)-binding Rossmann-like Domain"/>
    <property type="match status" value="1"/>
</dbReference>
<dbReference type="RefSeq" id="WP_038492239.1">
    <property type="nucleotide sequence ID" value="NZ_CP009962.1"/>
</dbReference>
<dbReference type="SUPFAM" id="SSF51735">
    <property type="entry name" value="NAD(P)-binding Rossmann-fold domains"/>
    <property type="match status" value="1"/>
</dbReference>
<dbReference type="EC" id="4.2.1.17" evidence="17"/>
<accession>A0A0A1FHI4</accession>
<dbReference type="OrthoDB" id="5287258at2"/>
<keyword evidence="10" id="KW-0413">Isomerase</keyword>
<dbReference type="Pfam" id="PF00725">
    <property type="entry name" value="3HCDH"/>
    <property type="match status" value="2"/>
</dbReference>
<evidence type="ECO:0000313" key="17">
    <source>
        <dbReference type="EMBL" id="AIY43099.1"/>
    </source>
</evidence>
<dbReference type="EMBL" id="CP009962">
    <property type="protein sequence ID" value="AIY43099.1"/>
    <property type="molecule type" value="Genomic_DNA"/>
</dbReference>
<reference evidence="18" key="1">
    <citation type="journal article" date="2014" name="Soil Biol. Biochem.">
        <title>Structure and function of bacterial communities in ageing soils: Insights from the Mendocino ecological staircase.</title>
        <authorList>
            <person name="Uroz S."/>
            <person name="Tech J.J."/>
            <person name="Sawaya N.A."/>
            <person name="Frey-Klett P."/>
            <person name="Leveau J.H.J."/>
        </authorList>
    </citation>
    <scope>NUCLEOTIDE SEQUENCE [LARGE SCALE GENOMIC DNA]</scope>
    <source>
        <strain evidence="18">Cal35</strain>
    </source>
</reference>
<evidence type="ECO:0000256" key="3">
    <source>
        <dbReference type="ARBA" id="ARBA00008750"/>
    </source>
</evidence>
<dbReference type="Gene3D" id="1.10.1040.50">
    <property type="match status" value="1"/>
</dbReference>
<evidence type="ECO:0000256" key="4">
    <source>
        <dbReference type="ARBA" id="ARBA00022832"/>
    </source>
</evidence>
<dbReference type="InterPro" id="IPR008927">
    <property type="entry name" value="6-PGluconate_DH-like_C_sf"/>
</dbReference>
<evidence type="ECO:0000256" key="9">
    <source>
        <dbReference type="ARBA" id="ARBA00023140"/>
    </source>
</evidence>
<feature type="domain" description="3-hydroxyacyl-CoA dehydrogenase NAD binding" evidence="16">
    <location>
        <begin position="295"/>
        <end position="470"/>
    </location>
</feature>
<evidence type="ECO:0000259" key="16">
    <source>
        <dbReference type="Pfam" id="PF02737"/>
    </source>
</evidence>
<evidence type="ECO:0000256" key="6">
    <source>
        <dbReference type="ARBA" id="ARBA00023002"/>
    </source>
</evidence>
<dbReference type="InterPro" id="IPR036291">
    <property type="entry name" value="NAD(P)-bd_dom_sf"/>
</dbReference>
<dbReference type="GO" id="GO:0004300">
    <property type="term" value="F:enoyl-CoA hydratase activity"/>
    <property type="evidence" value="ECO:0007669"/>
    <property type="project" value="UniProtKB-EC"/>
</dbReference>
<dbReference type="Gene3D" id="3.90.226.10">
    <property type="entry name" value="2-enoyl-CoA Hydratase, Chain A, domain 1"/>
    <property type="match status" value="1"/>
</dbReference>
<dbReference type="InterPro" id="IPR018376">
    <property type="entry name" value="Enoyl-CoA_hyd/isom_CS"/>
</dbReference>
<keyword evidence="9" id="KW-0576">Peroxisome</keyword>
<feature type="domain" description="3-hydroxyacyl-CoA dehydrogenase C-terminal" evidence="15">
    <location>
        <begin position="604"/>
        <end position="689"/>
    </location>
</feature>
<keyword evidence="18" id="KW-1185">Reference proteome</keyword>
<keyword evidence="12" id="KW-0511">Multifunctional enzyme</keyword>
<dbReference type="AlphaFoldDB" id="A0A0A1FHI4"/>
<dbReference type="SUPFAM" id="SSF52096">
    <property type="entry name" value="ClpP/crotonase"/>
    <property type="match status" value="1"/>
</dbReference>
<evidence type="ECO:0000256" key="2">
    <source>
        <dbReference type="ARBA" id="ARBA00005005"/>
    </source>
</evidence>
<dbReference type="FunFam" id="1.10.1040.50:FF:000006">
    <property type="entry name" value="Peroxisomal bifunctional enzyme"/>
    <property type="match status" value="1"/>
</dbReference>
<dbReference type="UniPathway" id="UPA00659"/>
<dbReference type="FunFam" id="3.40.50.720:FF:000009">
    <property type="entry name" value="Fatty oxidation complex, alpha subunit"/>
    <property type="match status" value="1"/>
</dbReference>
<keyword evidence="7" id="KW-0520">NAD</keyword>
<dbReference type="GO" id="GO:0070403">
    <property type="term" value="F:NAD+ binding"/>
    <property type="evidence" value="ECO:0007669"/>
    <property type="project" value="InterPro"/>
</dbReference>
<dbReference type="GO" id="GO:0003857">
    <property type="term" value="F:(3S)-3-hydroxyacyl-CoA dehydrogenase (NAD+) activity"/>
    <property type="evidence" value="ECO:0007669"/>
    <property type="project" value="UniProtKB-EC"/>
</dbReference>
<keyword evidence="6" id="KW-0560">Oxidoreductase</keyword>
<dbReference type="InterPro" id="IPR006108">
    <property type="entry name" value="3HC_DH_C"/>
</dbReference>
<dbReference type="HOGENOM" id="CLU_009834_16_3_4"/>
<sequence>MLVSEHDGAVAVIRLDNPPVNGLSHHVRETIFAGIEAALGNPEIKAIVLTGAGKIFCGGADLRQFNTPAASAEPSLQLLTERMEASAKPIIAAIDGVAYGGGFELALACHYRVVSPRAQVALPEVKLGLIPGCGGTQRLPRLIGVAPALQMIVGGDPVDAAKAVQLGIADDLIEGDFLAGALAFAERMTAVTAPHPIDIERTAMIADSQDFFSTARAKAAKEKRGFPAPLECIACVEAAVNLPRQEGLAFERQRFIALLNGTESKALRHLFFAEREAAKITGLSSPQETRPITRVGVLGAGTMGAGIAMCFANADIPVTLMEVQQEALDRGLALIRKNYATTVSKGKLSQEKMEHRLGLIEGTLKYEAFSSADLVIEAVFEDMKVKKEVFGRLDQVCKAGAILASNTSRLDINEIAGSTSRPGDVIGLHFFSPANVMRLLEVVRGAKTADDVVATAMQLAKSINKIGVLVGVCDGFVGNRMLTPYSREANFLIEEGASVLQVDQALYDFGMAMGPFAMADMAGLDIGRAARLRQAATRPAHLRYSRVADQICDMGRFGQKTSAGFYRYETSSRIPIPDPEIEALIERCAREDNIQRGPVSSEEIVQRTIYALINEGARILEEEIAQRSSDIDTVYVNGYGFPAYRGGPMFYADSIGLDKVYARICEFHRRHGEYWEPAPLLERLAKEGKRFSSI</sequence>
<comment type="similarity">
    <text evidence="3">In the N-terminal section; belongs to the enoyl-CoA hydratase/isomerase family.</text>
</comment>
<dbReference type="Pfam" id="PF00378">
    <property type="entry name" value="ECH_1"/>
    <property type="match status" value="1"/>
</dbReference>
<comment type="subcellular location">
    <subcellularLocation>
        <location evidence="1">Peroxisome</location>
    </subcellularLocation>
</comment>
<evidence type="ECO:0000256" key="5">
    <source>
        <dbReference type="ARBA" id="ARBA00022963"/>
    </source>
</evidence>
<dbReference type="InterPro" id="IPR001753">
    <property type="entry name" value="Enoyl-CoA_hydra/iso"/>
</dbReference>
<dbReference type="GO" id="GO:0006635">
    <property type="term" value="P:fatty acid beta-oxidation"/>
    <property type="evidence" value="ECO:0007669"/>
    <property type="project" value="UniProtKB-UniPathway"/>
</dbReference>
<dbReference type="KEGG" id="care:LT85_3941"/>
<dbReference type="Proteomes" id="UP000030302">
    <property type="component" value="Chromosome"/>
</dbReference>
<evidence type="ECO:0000256" key="8">
    <source>
        <dbReference type="ARBA" id="ARBA00023098"/>
    </source>
</evidence>
<dbReference type="SUPFAM" id="SSF48179">
    <property type="entry name" value="6-phosphogluconate dehydrogenase C-terminal domain-like"/>
    <property type="match status" value="2"/>
</dbReference>
<dbReference type="PANTHER" id="PTHR23309">
    <property type="entry name" value="3-HYDROXYACYL-COA DEHYROGENASE"/>
    <property type="match status" value="1"/>
</dbReference>
<dbReference type="InterPro" id="IPR006176">
    <property type="entry name" value="3-OHacyl-CoA_DH_NAD-bd"/>
</dbReference>
<evidence type="ECO:0000256" key="1">
    <source>
        <dbReference type="ARBA" id="ARBA00004275"/>
    </source>
</evidence>